<evidence type="ECO:0000313" key="4">
    <source>
        <dbReference type="Proteomes" id="UP000824265"/>
    </source>
</evidence>
<protein>
    <submittedName>
        <fullName evidence="3">Ferrous iron transport protein A</fullName>
    </submittedName>
</protein>
<evidence type="ECO:0000256" key="1">
    <source>
        <dbReference type="ARBA" id="ARBA00023004"/>
    </source>
</evidence>
<dbReference type="Pfam" id="PF04023">
    <property type="entry name" value="FeoA"/>
    <property type="match status" value="1"/>
</dbReference>
<evidence type="ECO:0000259" key="2">
    <source>
        <dbReference type="SMART" id="SM00899"/>
    </source>
</evidence>
<dbReference type="PANTHER" id="PTHR42954:SF2">
    <property type="entry name" value="FE(2+) TRANSPORT PROTEIN A"/>
    <property type="match status" value="1"/>
</dbReference>
<dbReference type="EMBL" id="DXGH01000041">
    <property type="protein sequence ID" value="HIW81408.1"/>
    <property type="molecule type" value="Genomic_DNA"/>
</dbReference>
<reference evidence="3" key="1">
    <citation type="journal article" date="2021" name="PeerJ">
        <title>Extensive microbial diversity within the chicken gut microbiome revealed by metagenomics and culture.</title>
        <authorList>
            <person name="Gilroy R."/>
            <person name="Ravi A."/>
            <person name="Getino M."/>
            <person name="Pursley I."/>
            <person name="Horton D.L."/>
            <person name="Alikhan N.F."/>
            <person name="Baker D."/>
            <person name="Gharbi K."/>
            <person name="Hall N."/>
            <person name="Watson M."/>
            <person name="Adriaenssens E.M."/>
            <person name="Foster-Nyarko E."/>
            <person name="Jarju S."/>
            <person name="Secka A."/>
            <person name="Antonio M."/>
            <person name="Oren A."/>
            <person name="Chaudhuri R.R."/>
            <person name="La Ragione R."/>
            <person name="Hildebrand F."/>
            <person name="Pallen M.J."/>
        </authorList>
    </citation>
    <scope>NUCLEOTIDE SEQUENCE</scope>
    <source>
        <strain evidence="3">CHK195-6426</strain>
    </source>
</reference>
<comment type="caution">
    <text evidence="3">The sequence shown here is derived from an EMBL/GenBank/DDBJ whole genome shotgun (WGS) entry which is preliminary data.</text>
</comment>
<dbReference type="Proteomes" id="UP000824265">
    <property type="component" value="Unassembled WGS sequence"/>
</dbReference>
<organism evidence="3 4">
    <name type="scientific">Candidatus Acetatifactor stercoripullorum</name>
    <dbReference type="NCBI Taxonomy" id="2838414"/>
    <lineage>
        <taxon>Bacteria</taxon>
        <taxon>Bacillati</taxon>
        <taxon>Bacillota</taxon>
        <taxon>Clostridia</taxon>
        <taxon>Lachnospirales</taxon>
        <taxon>Lachnospiraceae</taxon>
        <taxon>Acetatifactor</taxon>
    </lineage>
</organism>
<dbReference type="SMART" id="SM00899">
    <property type="entry name" value="FeoA"/>
    <property type="match status" value="1"/>
</dbReference>
<dbReference type="InterPro" id="IPR038157">
    <property type="entry name" value="FeoA_core_dom"/>
</dbReference>
<feature type="domain" description="Ferrous iron transporter FeoA-like" evidence="2">
    <location>
        <begin position="9"/>
        <end position="81"/>
    </location>
</feature>
<dbReference type="InterPro" id="IPR007167">
    <property type="entry name" value="Fe-transptr_FeoA-like"/>
</dbReference>
<dbReference type="InterPro" id="IPR008988">
    <property type="entry name" value="Transcriptional_repressor_C"/>
</dbReference>
<dbReference type="Gene3D" id="2.30.30.90">
    <property type="match status" value="1"/>
</dbReference>
<dbReference type="AlphaFoldDB" id="A0A9D1R4L9"/>
<name>A0A9D1R4L9_9FIRM</name>
<evidence type="ECO:0000313" key="3">
    <source>
        <dbReference type="EMBL" id="HIW81408.1"/>
    </source>
</evidence>
<accession>A0A9D1R4L9</accession>
<proteinExistence type="predicted"/>
<sequence>MKKDTNSYCSLDTLAPGKSGRILSIQCEEHMRQRLLDMGFVKDSLITCEGESSHKDPKAFLLRGCVVALRNADSRHIFIQEVTS</sequence>
<dbReference type="PANTHER" id="PTHR42954">
    <property type="entry name" value="FE(2+) TRANSPORT PROTEIN A"/>
    <property type="match status" value="1"/>
</dbReference>
<gene>
    <name evidence="3" type="ORF">H9742_07820</name>
</gene>
<keyword evidence="1" id="KW-0408">Iron</keyword>
<dbReference type="GO" id="GO:0046914">
    <property type="term" value="F:transition metal ion binding"/>
    <property type="evidence" value="ECO:0007669"/>
    <property type="project" value="InterPro"/>
</dbReference>
<dbReference type="SUPFAM" id="SSF50037">
    <property type="entry name" value="C-terminal domain of transcriptional repressors"/>
    <property type="match status" value="1"/>
</dbReference>
<reference evidence="3" key="2">
    <citation type="submission" date="2021-04" db="EMBL/GenBank/DDBJ databases">
        <authorList>
            <person name="Gilroy R."/>
        </authorList>
    </citation>
    <scope>NUCLEOTIDE SEQUENCE</scope>
    <source>
        <strain evidence="3">CHK195-6426</strain>
    </source>
</reference>
<dbReference type="InterPro" id="IPR052713">
    <property type="entry name" value="FeoA"/>
</dbReference>